<dbReference type="PRINTS" id="PR00081">
    <property type="entry name" value="GDHRDH"/>
</dbReference>
<comment type="similarity">
    <text evidence="1">Belongs to the short-chain dehydrogenases/reductases (SDR) family.</text>
</comment>
<dbReference type="InterPro" id="IPR002347">
    <property type="entry name" value="SDR_fam"/>
</dbReference>
<dbReference type="PROSITE" id="PS00061">
    <property type="entry name" value="ADH_SHORT"/>
    <property type="match status" value="1"/>
</dbReference>
<evidence type="ECO:0000313" key="5">
    <source>
        <dbReference type="Proteomes" id="UP000515312"/>
    </source>
</evidence>
<dbReference type="PANTHER" id="PTHR24321:SF11">
    <property type="entry name" value="BLR0893 PROTEIN"/>
    <property type="match status" value="1"/>
</dbReference>
<evidence type="ECO:0000256" key="1">
    <source>
        <dbReference type="ARBA" id="ARBA00006484"/>
    </source>
</evidence>
<reference evidence="4 5" key="1">
    <citation type="submission" date="2020-08" db="EMBL/GenBank/DDBJ databases">
        <title>Edaphobacter telluris sp. nov. and Acidobacterium dinghuensis sp. nov., two acidobacteria isolated from forest soil.</title>
        <authorList>
            <person name="Fu J."/>
            <person name="Qiu L."/>
        </authorList>
    </citation>
    <scope>NUCLEOTIDE SEQUENCE [LARGE SCALE GENOMIC DNA]</scope>
    <source>
        <strain evidence="4">4Y35</strain>
    </source>
</reference>
<dbReference type="CDD" id="cd05233">
    <property type="entry name" value="SDR_c"/>
    <property type="match status" value="1"/>
</dbReference>
<dbReference type="EC" id="1.1.1.47" evidence="4"/>
<organism evidence="4 5">
    <name type="scientific">Alloacidobacterium dinghuense</name>
    <dbReference type="NCBI Taxonomy" id="2763107"/>
    <lineage>
        <taxon>Bacteria</taxon>
        <taxon>Pseudomonadati</taxon>
        <taxon>Acidobacteriota</taxon>
        <taxon>Terriglobia</taxon>
        <taxon>Terriglobales</taxon>
        <taxon>Acidobacteriaceae</taxon>
        <taxon>Alloacidobacterium</taxon>
    </lineage>
</organism>
<keyword evidence="2 4" id="KW-0560">Oxidoreductase</keyword>
<dbReference type="EMBL" id="CP060394">
    <property type="protein sequence ID" value="QNI34910.1"/>
    <property type="molecule type" value="Genomic_DNA"/>
</dbReference>
<evidence type="ECO:0000259" key="3">
    <source>
        <dbReference type="SMART" id="SM00822"/>
    </source>
</evidence>
<dbReference type="Gene3D" id="3.40.50.720">
    <property type="entry name" value="NAD(P)-binding Rossmann-like Domain"/>
    <property type="match status" value="1"/>
</dbReference>
<dbReference type="FunFam" id="3.40.50.720:FF:000084">
    <property type="entry name" value="Short-chain dehydrogenase reductase"/>
    <property type="match status" value="1"/>
</dbReference>
<dbReference type="KEGG" id="adin:H7849_10310"/>
<dbReference type="NCBIfam" id="NF005559">
    <property type="entry name" value="PRK07231.1"/>
    <property type="match status" value="1"/>
</dbReference>
<dbReference type="InterPro" id="IPR036291">
    <property type="entry name" value="NAD(P)-bd_dom_sf"/>
</dbReference>
<dbReference type="InterPro" id="IPR057326">
    <property type="entry name" value="KR_dom"/>
</dbReference>
<dbReference type="AlphaFoldDB" id="A0A7G8BQU0"/>
<dbReference type="GO" id="GO:0047936">
    <property type="term" value="F:glucose 1-dehydrogenase [NAD(P)+] activity"/>
    <property type="evidence" value="ECO:0007669"/>
    <property type="project" value="UniProtKB-EC"/>
</dbReference>
<proteinExistence type="inferred from homology"/>
<protein>
    <submittedName>
        <fullName evidence="4">Glucose 1-dehydrogenase</fullName>
        <ecNumber evidence="4">1.1.1.47</ecNumber>
    </submittedName>
</protein>
<name>A0A7G8BQU0_9BACT</name>
<feature type="domain" description="Ketoreductase" evidence="3">
    <location>
        <begin position="32"/>
        <end position="229"/>
    </location>
</feature>
<gene>
    <name evidence="4" type="ORF">H7849_10310</name>
</gene>
<dbReference type="Pfam" id="PF13561">
    <property type="entry name" value="adh_short_C2"/>
    <property type="match status" value="1"/>
</dbReference>
<dbReference type="Proteomes" id="UP000515312">
    <property type="component" value="Chromosome"/>
</dbReference>
<dbReference type="InterPro" id="IPR020904">
    <property type="entry name" value="Sc_DH/Rdtase_CS"/>
</dbReference>
<accession>A0A7G8BQU0</accession>
<sequence>MICEVPPITRPSVTELAGPLRTPAAGRRLADRVCLVVGATSGIGRATALRMAEEGAGAVVVAGRRDSLGRALEDELRLRGAESLFVTTDVTREPDVAELVEQTMVRFGRLDAVFNNAGYLERRARLAEQPGDVYAHVFDTNVRALFIAMRHEIPALLTSGGGAIVNNTSVSGVRNPNPGLALYGASKAAAIALTRAAAMEYAPQGVRINSVAPGRVVTEMMVASGIADMRSVAAGLPLRRMGHPEEVAAAAIWLLSDEATYIVGHVLSADGGFLAA</sequence>
<dbReference type="PRINTS" id="PR00080">
    <property type="entry name" value="SDRFAMILY"/>
</dbReference>
<dbReference type="SUPFAM" id="SSF51735">
    <property type="entry name" value="NAD(P)-binding Rossmann-fold domains"/>
    <property type="match status" value="1"/>
</dbReference>
<evidence type="ECO:0000313" key="4">
    <source>
        <dbReference type="EMBL" id="QNI34910.1"/>
    </source>
</evidence>
<dbReference type="PANTHER" id="PTHR24321">
    <property type="entry name" value="DEHYDROGENASES, SHORT CHAIN"/>
    <property type="match status" value="1"/>
</dbReference>
<evidence type="ECO:0000256" key="2">
    <source>
        <dbReference type="ARBA" id="ARBA00023002"/>
    </source>
</evidence>
<keyword evidence="5" id="KW-1185">Reference proteome</keyword>
<dbReference type="SMART" id="SM00822">
    <property type="entry name" value="PKS_KR"/>
    <property type="match status" value="1"/>
</dbReference>